<evidence type="ECO:0000256" key="1">
    <source>
        <dbReference type="SAM" id="Phobius"/>
    </source>
</evidence>
<dbReference type="RefSeq" id="WP_228615416.1">
    <property type="nucleotide sequence ID" value="NZ_QEFP02000014.1"/>
</dbReference>
<proteinExistence type="predicted"/>
<reference evidence="3" key="1">
    <citation type="journal article" date="2015" name="Appl. Environ. Microbiol.">
        <title>Nanoarchaeota, Their Sulfolobales Host, and Nanoarchaeota Virus Distribution across Yellowstone National Park Hot Springs.</title>
        <authorList>
            <person name="Munson-McGee J.H."/>
            <person name="Field E.K."/>
            <person name="Bateson M."/>
            <person name="Rooney C."/>
            <person name="Stepanauskas R."/>
            <person name="Young M.J."/>
        </authorList>
    </citation>
    <scope>NUCLEOTIDE SEQUENCE [LARGE SCALE GENOMIC DNA]</scope>
    <source>
        <strain evidence="3">SCGC AB-777_F03</strain>
    </source>
</reference>
<keyword evidence="1" id="KW-0812">Transmembrane</keyword>
<evidence type="ECO:0000313" key="3">
    <source>
        <dbReference type="EMBL" id="PVU68652.1"/>
    </source>
</evidence>
<dbReference type="EMBL" id="QEFP02000014">
    <property type="protein sequence ID" value="MCC5447191.1"/>
    <property type="molecule type" value="Genomic_DNA"/>
</dbReference>
<reference evidence="2" key="4">
    <citation type="submission" date="2021-11" db="EMBL/GenBank/DDBJ databases">
        <authorList>
            <person name="Munson-Mcgee J."/>
            <person name="Field E."/>
            <person name="Bateson M."/>
            <person name="Rooney C."/>
            <person name="Stepanauskas R."/>
            <person name="Young M."/>
        </authorList>
    </citation>
    <scope>NUCLEOTIDE SEQUENCE</scope>
    <source>
        <strain evidence="2">SCGC AB-777_F03</strain>
    </source>
</reference>
<dbReference type="AlphaFoldDB" id="A0A2T9WLF7"/>
<accession>A0A2T9WLF7</accession>
<dbReference type="Proteomes" id="UP000245509">
    <property type="component" value="Unassembled WGS sequence"/>
</dbReference>
<feature type="transmembrane region" description="Helical" evidence="1">
    <location>
        <begin position="6"/>
        <end position="27"/>
    </location>
</feature>
<comment type="caution">
    <text evidence="3">The sequence shown here is derived from an EMBL/GenBank/DDBJ whole genome shotgun (WGS) entry which is preliminary data.</text>
</comment>
<protein>
    <submittedName>
        <fullName evidence="3">Uncharacterized protein</fullName>
    </submittedName>
</protein>
<gene>
    <name evidence="2" type="ORF">DDW03_002125</name>
    <name evidence="3" type="ORF">DDW03_01495</name>
</gene>
<name>A0A2T9WLF7_NANST</name>
<keyword evidence="1" id="KW-1133">Transmembrane helix</keyword>
<reference evidence="2" key="3">
    <citation type="submission" date="2017-05" db="EMBL/GenBank/DDBJ databases">
        <authorList>
            <person name="Munson-Mcgee J.H."/>
        </authorList>
    </citation>
    <scope>NUCLEOTIDE SEQUENCE</scope>
    <source>
        <strain evidence="2">SCGC AB-777_F03</strain>
    </source>
</reference>
<reference evidence="3" key="2">
    <citation type="submission" date="2017-05" db="EMBL/GenBank/DDBJ databases">
        <authorList>
            <person name="Song R."/>
            <person name="Chenine A.L."/>
            <person name="Ruprecht R.M."/>
        </authorList>
    </citation>
    <scope>NUCLEOTIDE SEQUENCE</scope>
    <source>
        <strain evidence="3">SCGC AB-777_F03</strain>
    </source>
</reference>
<sequence>MDREKIILNILFLAFSIPVIYIIYYSYSTYFVGNKMVNPENIYNLYISNFSVNGNYFSFNVNNPNNYSVEIYFSYLGLKNSYQTSSIITSGNFLQNIYIIQPENHITLQYNFELDDQTRLTIVQWEKLGGILYLTLYYSSVGNNSVSGIINYQVEKS</sequence>
<keyword evidence="1" id="KW-0472">Membrane</keyword>
<organism evidence="3">
    <name type="scientific">Nanobsidianus stetteri</name>
    <dbReference type="NCBI Taxonomy" id="1294122"/>
    <lineage>
        <taxon>Archaea</taxon>
        <taxon>Nanobdellota</taxon>
        <taxon>Candidatus Nanoarchaeia</taxon>
        <taxon>Nanoarchaeales</taxon>
        <taxon>Nanopusillaceae</taxon>
        <taxon>Candidatus Nanobsidianus</taxon>
    </lineage>
</organism>
<evidence type="ECO:0000313" key="2">
    <source>
        <dbReference type="EMBL" id="MCC5447191.1"/>
    </source>
</evidence>
<dbReference type="EMBL" id="QEFP01000005">
    <property type="protein sequence ID" value="PVU68652.1"/>
    <property type="molecule type" value="Genomic_DNA"/>
</dbReference>